<dbReference type="Pfam" id="PF25995">
    <property type="entry name" value="STB6_N"/>
    <property type="match status" value="2"/>
</dbReference>
<feature type="region of interest" description="Disordered" evidence="1">
    <location>
        <begin position="1"/>
        <end position="23"/>
    </location>
</feature>
<dbReference type="PANTHER" id="PTHR31011:SF2">
    <property type="entry name" value="PROTEIN STB2-RELATED"/>
    <property type="match status" value="1"/>
</dbReference>
<dbReference type="Proteomes" id="UP000663850">
    <property type="component" value="Unassembled WGS sequence"/>
</dbReference>
<feature type="domain" description="STB6-like N-terminal" evidence="2">
    <location>
        <begin position="274"/>
        <end position="401"/>
    </location>
</feature>
<organism evidence="3 4">
    <name type="scientific">Rhizoctonia solani</name>
    <dbReference type="NCBI Taxonomy" id="456999"/>
    <lineage>
        <taxon>Eukaryota</taxon>
        <taxon>Fungi</taxon>
        <taxon>Dikarya</taxon>
        <taxon>Basidiomycota</taxon>
        <taxon>Agaricomycotina</taxon>
        <taxon>Agaricomycetes</taxon>
        <taxon>Cantharellales</taxon>
        <taxon>Ceratobasidiaceae</taxon>
        <taxon>Rhizoctonia</taxon>
    </lineage>
</organism>
<reference evidence="3" key="1">
    <citation type="submission" date="2021-01" db="EMBL/GenBank/DDBJ databases">
        <authorList>
            <person name="Kaushik A."/>
        </authorList>
    </citation>
    <scope>NUCLEOTIDE SEQUENCE</scope>
    <source>
        <strain evidence="3">Type strain: AG8-Rh-89/</strain>
    </source>
</reference>
<proteinExistence type="predicted"/>
<protein>
    <recommendedName>
        <fullName evidence="2">STB6-like N-terminal domain-containing protein</fullName>
    </recommendedName>
</protein>
<evidence type="ECO:0000313" key="3">
    <source>
        <dbReference type="EMBL" id="CAE6448686.1"/>
    </source>
</evidence>
<comment type="caution">
    <text evidence="3">The sequence shown here is derived from an EMBL/GenBank/DDBJ whole genome shotgun (WGS) entry which is preliminary data.</text>
</comment>
<evidence type="ECO:0000313" key="4">
    <source>
        <dbReference type="Proteomes" id="UP000663850"/>
    </source>
</evidence>
<dbReference type="InterPro" id="IPR059025">
    <property type="entry name" value="STB6_N"/>
</dbReference>
<feature type="region of interest" description="Disordered" evidence="1">
    <location>
        <begin position="690"/>
        <end position="721"/>
    </location>
</feature>
<dbReference type="EMBL" id="CAJMWZ010002098">
    <property type="protein sequence ID" value="CAE6448686.1"/>
    <property type="molecule type" value="Genomic_DNA"/>
</dbReference>
<accession>A0A8H3B6T9</accession>
<dbReference type="GO" id="GO:0070822">
    <property type="term" value="C:Sin3-type complex"/>
    <property type="evidence" value="ECO:0007669"/>
    <property type="project" value="TreeGrafter"/>
</dbReference>
<dbReference type="PANTHER" id="PTHR31011">
    <property type="entry name" value="PROTEIN STB2-RELATED"/>
    <property type="match status" value="1"/>
</dbReference>
<feature type="domain" description="STB6-like N-terminal" evidence="2">
    <location>
        <begin position="110"/>
        <end position="194"/>
    </location>
</feature>
<gene>
    <name evidence="3" type="ORF">RDB_LOCUS38858</name>
</gene>
<evidence type="ECO:0000259" key="2">
    <source>
        <dbReference type="Pfam" id="PF25995"/>
    </source>
</evidence>
<dbReference type="InterPro" id="IPR038919">
    <property type="entry name" value="STB2/STB2"/>
</dbReference>
<dbReference type="AlphaFoldDB" id="A0A8H3B6T9"/>
<sequence length="1002" mass="110982">MSSKQTSLPFLQIPARSVPSPAPSPVVAQTPILAESPAPTRLHNPIILKPETPRHILVPQFDRPFTQLNEPHHSTKAKHHKLIRHHKSQSRELLADTPFLQEPMQASIFSKFRVVQETRRIVGFQCHAVEKWLVERDIVAHPLTTVTALTSDPKDVVNVTVLAPPLSLSPAAAEEELQNVIYQLKRTGALTAHTPILPEPPAPTRLHNPIILKPETPRHILVPQFDRPFTQLTEPHHGTKAKHHKLIRHHKSQSRDLIADTAFLRESTQTSIFAKFRVVQETKRITGFQCHAVEKWLVERDITAHPLTTVTALTSDPKDIVNVTILAPPLSLSPAAAEEELQNVIYQLKRTGARPHETPDGVIMITSFNSFRGDLNLVLVPDGDCDAHRCQLFANINLARMGCGGRSAPTLDPALEATQGKFLALYAIPPTVPLLVGFNNLVLEFVRLVQAALVIFGFFPTDPTDRDGLLCDLTIKGMQKWVHSIGEPYFRLEPMEGVLEPSAVVALLSLVAVFRWRMYALGASSIPRDPFYDPEAALSALVTFQKNQGMEPIPHLSFSLLEQINTAHKALKNEAYKVHKTMLHRPEDYESETMSIDVFVRGIVSAGKDGPDSLRFVWTGKIRKERKKDRDEEKDTEGEVEDVTGHVGKMLRKKAGNMHALASGVVDEVKDGIKELSGLAKSRKGADSLPIFKITQSDPEPEDAPRATRSGKSSFLALPSASNSVSELERSKVSMFSPAKAGSIKSFRTMITNSSAGPRGMRPVMKRTRTDAREVFQERDEDEQGPVVCPRPPVEEAFAEAAEARCIKRRSSLSDIHSIQVEDVDARERLERLEVDVALCGQFLELRDKEVKMRHAISIAEVTLAAVQRTNMHLDRELFAHKQALATLAPKVAELCNVAQAHSAEASELSKNSEMLEYQLDRLEEGVKDMSRSVAGGRDRVRALRGAARGVGGVHGIEEDTESEDEDTVGIDENLGSMLGMQGLSSIKNRFGSWLGTTRSKS</sequence>
<name>A0A8H3B6T9_9AGAM</name>
<evidence type="ECO:0000256" key="1">
    <source>
        <dbReference type="SAM" id="MobiDB-lite"/>
    </source>
</evidence>